<keyword evidence="2" id="KW-1185">Reference proteome</keyword>
<dbReference type="InterPro" id="IPR009959">
    <property type="entry name" value="Cyclase_SnoaL-like"/>
</dbReference>
<dbReference type="EMBL" id="JBHMAX010000004">
    <property type="protein sequence ID" value="MFB9730821.1"/>
    <property type="molecule type" value="Genomic_DNA"/>
</dbReference>
<comment type="caution">
    <text evidence="1">The sequence shown here is derived from an EMBL/GenBank/DDBJ whole genome shotgun (WGS) entry which is preliminary data.</text>
</comment>
<dbReference type="InterPro" id="IPR032710">
    <property type="entry name" value="NTF2-like_dom_sf"/>
</dbReference>
<organism evidence="1 2">
    <name type="scientific">Ornithinimicrobium kibberense</name>
    <dbReference type="NCBI Taxonomy" id="282060"/>
    <lineage>
        <taxon>Bacteria</taxon>
        <taxon>Bacillati</taxon>
        <taxon>Actinomycetota</taxon>
        <taxon>Actinomycetes</taxon>
        <taxon>Micrococcales</taxon>
        <taxon>Ornithinimicrobiaceae</taxon>
        <taxon>Ornithinimicrobium</taxon>
    </lineage>
</organism>
<sequence length="134" mass="14347">MSTIQGTQSVEETRQVLEAYAAEHDTSLIAPDAVFHDLASGQDHVGREAIAAMLHHVYHVALQARAEVVRTTVGEGTAVLEGFVVGTHTGEFAGVAATGRQVRIPLVVSYRIADGHVQEADVYLLVSNFLQQVA</sequence>
<dbReference type="Proteomes" id="UP001589613">
    <property type="component" value="Unassembled WGS sequence"/>
</dbReference>
<gene>
    <name evidence="1" type="ORF">ACFFN0_02055</name>
</gene>
<dbReference type="PANTHER" id="PTHR38436:SF3">
    <property type="entry name" value="CARBOXYMETHYLENEBUTENOLIDASE-RELATED"/>
    <property type="match status" value="1"/>
</dbReference>
<reference evidence="1 2" key="1">
    <citation type="submission" date="2024-09" db="EMBL/GenBank/DDBJ databases">
        <authorList>
            <person name="Sun Q."/>
            <person name="Mori K."/>
        </authorList>
    </citation>
    <scope>NUCLEOTIDE SEQUENCE [LARGE SCALE GENOMIC DNA]</scope>
    <source>
        <strain evidence="1 2">JCM 12763</strain>
    </source>
</reference>
<name>A0ABV5UZ58_9MICO</name>
<accession>A0ABV5UZ58</accession>
<dbReference type="Gene3D" id="3.10.450.50">
    <property type="match status" value="1"/>
</dbReference>
<dbReference type="SUPFAM" id="SSF54427">
    <property type="entry name" value="NTF2-like"/>
    <property type="match status" value="1"/>
</dbReference>
<dbReference type="PANTHER" id="PTHR38436">
    <property type="entry name" value="POLYKETIDE CYCLASE SNOAL-LIKE DOMAIN"/>
    <property type="match status" value="1"/>
</dbReference>
<protein>
    <submittedName>
        <fullName evidence="1">Ester cyclase</fullName>
    </submittedName>
</protein>
<dbReference type="RefSeq" id="WP_377465542.1">
    <property type="nucleotide sequence ID" value="NZ_JBHMAX010000004.1"/>
</dbReference>
<evidence type="ECO:0000313" key="1">
    <source>
        <dbReference type="EMBL" id="MFB9730821.1"/>
    </source>
</evidence>
<proteinExistence type="predicted"/>
<evidence type="ECO:0000313" key="2">
    <source>
        <dbReference type="Proteomes" id="UP001589613"/>
    </source>
</evidence>
<dbReference type="Pfam" id="PF07366">
    <property type="entry name" value="SnoaL"/>
    <property type="match status" value="1"/>
</dbReference>